<dbReference type="GO" id="GO:1903806">
    <property type="term" value="P:L-isoleucine import across plasma membrane"/>
    <property type="evidence" value="ECO:0007669"/>
    <property type="project" value="TreeGrafter"/>
</dbReference>
<feature type="transmembrane region" description="Helical" evidence="10">
    <location>
        <begin position="215"/>
        <end position="236"/>
    </location>
</feature>
<dbReference type="InterPro" id="IPR052157">
    <property type="entry name" value="BCAA_transport_permease"/>
</dbReference>
<dbReference type="EMBL" id="FMVT01000004">
    <property type="protein sequence ID" value="SCY39802.1"/>
    <property type="molecule type" value="Genomic_DNA"/>
</dbReference>
<dbReference type="GO" id="GO:0005304">
    <property type="term" value="F:L-valine transmembrane transporter activity"/>
    <property type="evidence" value="ECO:0007669"/>
    <property type="project" value="TreeGrafter"/>
</dbReference>
<dbReference type="GO" id="GO:0015192">
    <property type="term" value="F:L-phenylalanine transmembrane transporter activity"/>
    <property type="evidence" value="ECO:0007669"/>
    <property type="project" value="TreeGrafter"/>
</dbReference>
<feature type="transmembrane region" description="Helical" evidence="10">
    <location>
        <begin position="51"/>
        <end position="71"/>
    </location>
</feature>
<feature type="transmembrane region" description="Helical" evidence="10">
    <location>
        <begin position="242"/>
        <end position="261"/>
    </location>
</feature>
<gene>
    <name evidence="11" type="ORF">SAMN05660710_01454</name>
</gene>
<dbReference type="InterPro" id="IPR001851">
    <property type="entry name" value="ABC_transp_permease"/>
</dbReference>
<dbReference type="PANTHER" id="PTHR11795">
    <property type="entry name" value="BRANCHED-CHAIN AMINO ACID TRANSPORT SYSTEM PERMEASE PROTEIN LIVH"/>
    <property type="match status" value="1"/>
</dbReference>
<reference evidence="11 12" key="1">
    <citation type="submission" date="2016-10" db="EMBL/GenBank/DDBJ databases">
        <authorList>
            <person name="de Groot N.N."/>
        </authorList>
    </citation>
    <scope>NUCLEOTIDE SEQUENCE [LARGE SCALE GENOMIC DNA]</scope>
    <source>
        <strain evidence="11 12">CGMCC 1.8925</strain>
    </source>
</reference>
<name>A0A1G5FKG1_9RHOB</name>
<comment type="similarity">
    <text evidence="9">Belongs to the binding-protein-dependent transport system permease family. LivHM subfamily.</text>
</comment>
<keyword evidence="2" id="KW-0813">Transport</keyword>
<organism evidence="11 12">
    <name type="scientific">Paracoccus tibetensis</name>
    <dbReference type="NCBI Taxonomy" id="336292"/>
    <lineage>
        <taxon>Bacteria</taxon>
        <taxon>Pseudomonadati</taxon>
        <taxon>Pseudomonadota</taxon>
        <taxon>Alphaproteobacteria</taxon>
        <taxon>Rhodobacterales</taxon>
        <taxon>Paracoccaceae</taxon>
        <taxon>Paracoccus</taxon>
    </lineage>
</organism>
<dbReference type="OrthoDB" id="9807115at2"/>
<dbReference type="PANTHER" id="PTHR11795:SF371">
    <property type="entry name" value="HIGH-AFFINITY BRANCHED-CHAIN AMINO ACID TRANSPORT SYSTEM PERMEASE PROTEIN LIVH"/>
    <property type="match status" value="1"/>
</dbReference>
<sequence length="337" mass="36642">MDILNALVVFLNFVFIPAAAYGAQLALGALGVTLIYGILRFSNFAHGDTMAFGTAIVILLTWGLQALGVSIQPLPTALLALVPAIALTAVLVLVTDRLVYRFYRKQKAAPIIFVMASVGVMFVMNGLTRLLIGVNEQRMDDGARFIIDVRTFREMTGLTEGLALRSTQALTVGLAFVVMIALFWFLNRTRSGKAMRAYSDNEDLALLSGIDPERVVRLTWIIAAGLMVIAGSLYGLDKSYRPFNYFQILLPIFAAAIVGGLGNPLGAIAGGFLVAFSEVAVTYPWVRVVGYLAPWYDPGQGNLMQLLGTEYKFAVSFVILIVVLLFRPTGLFRGKSV</sequence>
<evidence type="ECO:0000256" key="1">
    <source>
        <dbReference type="ARBA" id="ARBA00004651"/>
    </source>
</evidence>
<accession>A0A1G5FKG1</accession>
<proteinExistence type="inferred from homology"/>
<keyword evidence="7 10" id="KW-1133">Transmembrane helix</keyword>
<protein>
    <submittedName>
        <fullName evidence="11">Branched-chain amino acid transport system permease protein</fullName>
    </submittedName>
</protein>
<dbReference type="CDD" id="cd06582">
    <property type="entry name" value="TM_PBP1_LivH_like"/>
    <property type="match status" value="1"/>
</dbReference>
<keyword evidence="6" id="KW-0029">Amino-acid transport</keyword>
<keyword evidence="4" id="KW-0997">Cell inner membrane</keyword>
<dbReference type="GO" id="GO:0015190">
    <property type="term" value="F:L-leucine transmembrane transporter activity"/>
    <property type="evidence" value="ECO:0007669"/>
    <property type="project" value="TreeGrafter"/>
</dbReference>
<comment type="subcellular location">
    <subcellularLocation>
        <location evidence="1">Cell membrane</location>
        <topology evidence="1">Multi-pass membrane protein</topology>
    </subcellularLocation>
</comment>
<evidence type="ECO:0000256" key="2">
    <source>
        <dbReference type="ARBA" id="ARBA00022448"/>
    </source>
</evidence>
<keyword evidence="3" id="KW-1003">Cell membrane</keyword>
<evidence type="ECO:0000313" key="12">
    <source>
        <dbReference type="Proteomes" id="UP000199502"/>
    </source>
</evidence>
<dbReference type="GO" id="GO:0042941">
    <property type="term" value="P:D-alanine transmembrane transport"/>
    <property type="evidence" value="ECO:0007669"/>
    <property type="project" value="TreeGrafter"/>
</dbReference>
<keyword evidence="12" id="KW-1185">Reference proteome</keyword>
<dbReference type="GO" id="GO:0015188">
    <property type="term" value="F:L-isoleucine transmembrane transporter activity"/>
    <property type="evidence" value="ECO:0007669"/>
    <property type="project" value="TreeGrafter"/>
</dbReference>
<dbReference type="InterPro" id="IPR037294">
    <property type="entry name" value="ABC_BtuC-like"/>
</dbReference>
<evidence type="ECO:0000256" key="8">
    <source>
        <dbReference type="ARBA" id="ARBA00023136"/>
    </source>
</evidence>
<evidence type="ECO:0000256" key="7">
    <source>
        <dbReference type="ARBA" id="ARBA00022989"/>
    </source>
</evidence>
<feature type="transmembrane region" description="Helical" evidence="10">
    <location>
        <begin position="268"/>
        <end position="286"/>
    </location>
</feature>
<dbReference type="Gene3D" id="1.10.3470.10">
    <property type="entry name" value="ABC transporter involved in vitamin B12 uptake, BtuC"/>
    <property type="match status" value="1"/>
</dbReference>
<dbReference type="STRING" id="336292.SAMN05660710_01454"/>
<evidence type="ECO:0000313" key="11">
    <source>
        <dbReference type="EMBL" id="SCY39802.1"/>
    </source>
</evidence>
<dbReference type="Proteomes" id="UP000199502">
    <property type="component" value="Unassembled WGS sequence"/>
</dbReference>
<evidence type="ECO:0000256" key="3">
    <source>
        <dbReference type="ARBA" id="ARBA00022475"/>
    </source>
</evidence>
<dbReference type="GO" id="GO:0005886">
    <property type="term" value="C:plasma membrane"/>
    <property type="evidence" value="ECO:0007669"/>
    <property type="project" value="UniProtKB-SubCell"/>
</dbReference>
<feature type="transmembrane region" description="Helical" evidence="10">
    <location>
        <begin position="77"/>
        <end position="99"/>
    </location>
</feature>
<evidence type="ECO:0000256" key="5">
    <source>
        <dbReference type="ARBA" id="ARBA00022692"/>
    </source>
</evidence>
<keyword evidence="5 10" id="KW-0812">Transmembrane</keyword>
<evidence type="ECO:0000256" key="10">
    <source>
        <dbReference type="SAM" id="Phobius"/>
    </source>
</evidence>
<feature type="transmembrane region" description="Helical" evidence="10">
    <location>
        <begin position="306"/>
        <end position="326"/>
    </location>
</feature>
<dbReference type="GO" id="GO:0015808">
    <property type="term" value="P:L-alanine transport"/>
    <property type="evidence" value="ECO:0007669"/>
    <property type="project" value="TreeGrafter"/>
</dbReference>
<evidence type="ECO:0000256" key="4">
    <source>
        <dbReference type="ARBA" id="ARBA00022519"/>
    </source>
</evidence>
<dbReference type="RefSeq" id="WP_090741803.1">
    <property type="nucleotide sequence ID" value="NZ_FMVT01000004.1"/>
</dbReference>
<dbReference type="AlphaFoldDB" id="A0A1G5FKG1"/>
<feature type="transmembrane region" description="Helical" evidence="10">
    <location>
        <begin position="168"/>
        <end position="186"/>
    </location>
</feature>
<feature type="transmembrane region" description="Helical" evidence="10">
    <location>
        <begin position="111"/>
        <end position="132"/>
    </location>
</feature>
<keyword evidence="8 10" id="KW-0472">Membrane</keyword>
<feature type="transmembrane region" description="Helical" evidence="10">
    <location>
        <begin position="6"/>
        <end position="39"/>
    </location>
</feature>
<dbReference type="Pfam" id="PF02653">
    <property type="entry name" value="BPD_transp_2"/>
    <property type="match status" value="1"/>
</dbReference>
<evidence type="ECO:0000256" key="9">
    <source>
        <dbReference type="ARBA" id="ARBA00037998"/>
    </source>
</evidence>
<evidence type="ECO:0000256" key="6">
    <source>
        <dbReference type="ARBA" id="ARBA00022970"/>
    </source>
</evidence>